<reference evidence="6 7" key="1">
    <citation type="submission" date="2018-11" db="EMBL/GenBank/DDBJ databases">
        <title>Complete genome sequencing of the Actinobacteria Serinibacter sp. K3-2.</title>
        <authorList>
            <person name="Rakitin A.L."/>
            <person name="Beletsky A.V."/>
            <person name="Mardanov A.V."/>
            <person name="Ravin N.V."/>
            <person name="Gromova A.S."/>
            <person name="Filippova S.N."/>
            <person name="Gal'Chenko V.F."/>
        </authorList>
    </citation>
    <scope>NUCLEOTIDE SEQUENCE [LARGE SCALE GENOMIC DNA]</scope>
    <source>
        <strain evidence="6 7">K3-2</strain>
    </source>
</reference>
<dbReference type="Pfam" id="PF00005">
    <property type="entry name" value="ABC_tran"/>
    <property type="match status" value="1"/>
</dbReference>
<dbReference type="Gene3D" id="3.40.50.300">
    <property type="entry name" value="P-loop containing nucleotide triphosphate hydrolases"/>
    <property type="match status" value="1"/>
</dbReference>
<dbReference type="SUPFAM" id="SSF52540">
    <property type="entry name" value="P-loop containing nucleoside triphosphate hydrolases"/>
    <property type="match status" value="1"/>
</dbReference>
<keyword evidence="7" id="KW-1185">Reference proteome</keyword>
<dbReference type="GO" id="GO:0005524">
    <property type="term" value="F:ATP binding"/>
    <property type="evidence" value="ECO:0007669"/>
    <property type="project" value="UniProtKB-KW"/>
</dbReference>
<dbReference type="InterPro" id="IPR003593">
    <property type="entry name" value="AAA+_ATPase"/>
</dbReference>
<gene>
    <name evidence="6" type="ORF">SERN_1019</name>
</gene>
<keyword evidence="3 6" id="KW-0067">ATP-binding</keyword>
<sequence length="314" mass="32860">MDDPDRSVEGMSQTPPVPSTVPTPTTRTPAGVPGPPPASSHPDPAAAAAVRGVGLRKTYGRGDAQVHALDGVDVAFGRGQFTAIMGASGSGKSTLLHLLAGLDSATAGQVHLGDTELTSLDDNALTELRRKRVGFVFQSFNLLPMFTAEQNILLPLELAGSKVTPDVRAWFDRLVTTLGLRDRLTHRPSELSGGQQQRVAIARALLTRPDVVFADEPTGNLDSRSGAEVLEFLRTSVRELGQTVVMVTHDAQAAAYADRAVLVADGRIAGDVADPTPEVVQAELDRLRTASLASPASTPARGVAAGSTPAVEAR</sequence>
<dbReference type="FunFam" id="3.40.50.300:FF:000032">
    <property type="entry name" value="Export ABC transporter ATP-binding protein"/>
    <property type="match status" value="1"/>
</dbReference>
<dbReference type="InterPro" id="IPR017871">
    <property type="entry name" value="ABC_transporter-like_CS"/>
</dbReference>
<evidence type="ECO:0000256" key="4">
    <source>
        <dbReference type="SAM" id="MobiDB-lite"/>
    </source>
</evidence>
<dbReference type="SMART" id="SM00382">
    <property type="entry name" value="AAA"/>
    <property type="match status" value="1"/>
</dbReference>
<keyword evidence="1" id="KW-0813">Transport</keyword>
<comment type="caution">
    <text evidence="6">The sequence shown here is derived from an EMBL/GenBank/DDBJ whole genome shotgun (WGS) entry which is preliminary data.</text>
</comment>
<dbReference type="InterPro" id="IPR017911">
    <property type="entry name" value="MacB-like_ATP-bd"/>
</dbReference>
<dbReference type="CDD" id="cd03255">
    <property type="entry name" value="ABC_MJ0796_LolCDE_FtsE"/>
    <property type="match status" value="1"/>
</dbReference>
<dbReference type="PANTHER" id="PTHR24220">
    <property type="entry name" value="IMPORT ATP-BINDING PROTEIN"/>
    <property type="match status" value="1"/>
</dbReference>
<dbReference type="GO" id="GO:0005886">
    <property type="term" value="C:plasma membrane"/>
    <property type="evidence" value="ECO:0007669"/>
    <property type="project" value="TreeGrafter"/>
</dbReference>
<name>A0A4Z1DZC3_9MICO</name>
<dbReference type="GO" id="GO:0022857">
    <property type="term" value="F:transmembrane transporter activity"/>
    <property type="evidence" value="ECO:0007669"/>
    <property type="project" value="TreeGrafter"/>
</dbReference>
<keyword evidence="2" id="KW-0547">Nucleotide-binding</keyword>
<dbReference type="PROSITE" id="PS00211">
    <property type="entry name" value="ABC_TRANSPORTER_1"/>
    <property type="match status" value="1"/>
</dbReference>
<evidence type="ECO:0000256" key="2">
    <source>
        <dbReference type="ARBA" id="ARBA00022741"/>
    </source>
</evidence>
<accession>A0A4Z1DZC3</accession>
<feature type="region of interest" description="Disordered" evidence="4">
    <location>
        <begin position="291"/>
        <end position="314"/>
    </location>
</feature>
<dbReference type="InterPro" id="IPR015854">
    <property type="entry name" value="ABC_transpr_LolD-like"/>
</dbReference>
<evidence type="ECO:0000256" key="3">
    <source>
        <dbReference type="ARBA" id="ARBA00022840"/>
    </source>
</evidence>
<evidence type="ECO:0000256" key="1">
    <source>
        <dbReference type="ARBA" id="ARBA00022448"/>
    </source>
</evidence>
<dbReference type="InterPro" id="IPR027417">
    <property type="entry name" value="P-loop_NTPase"/>
</dbReference>
<evidence type="ECO:0000259" key="5">
    <source>
        <dbReference type="PROSITE" id="PS50893"/>
    </source>
</evidence>
<feature type="domain" description="ABC transporter" evidence="5">
    <location>
        <begin position="50"/>
        <end position="290"/>
    </location>
</feature>
<proteinExistence type="predicted"/>
<dbReference type="InterPro" id="IPR003439">
    <property type="entry name" value="ABC_transporter-like_ATP-bd"/>
</dbReference>
<feature type="compositionally biased region" description="Low complexity" evidence="4">
    <location>
        <begin position="22"/>
        <end position="31"/>
    </location>
</feature>
<feature type="region of interest" description="Disordered" evidence="4">
    <location>
        <begin position="1"/>
        <end position="47"/>
    </location>
</feature>
<dbReference type="GO" id="GO:0016887">
    <property type="term" value="F:ATP hydrolysis activity"/>
    <property type="evidence" value="ECO:0007669"/>
    <property type="project" value="InterPro"/>
</dbReference>
<evidence type="ECO:0000313" key="6">
    <source>
        <dbReference type="EMBL" id="TGO05015.1"/>
    </source>
</evidence>
<organism evidence="6 7">
    <name type="scientific">Serinibacter arcticus</name>
    <dbReference type="NCBI Taxonomy" id="1655435"/>
    <lineage>
        <taxon>Bacteria</taxon>
        <taxon>Bacillati</taxon>
        <taxon>Actinomycetota</taxon>
        <taxon>Actinomycetes</taxon>
        <taxon>Micrococcales</taxon>
        <taxon>Beutenbergiaceae</taxon>
        <taxon>Serinibacter</taxon>
    </lineage>
</organism>
<dbReference type="GO" id="GO:0098796">
    <property type="term" value="C:membrane protein complex"/>
    <property type="evidence" value="ECO:0007669"/>
    <property type="project" value="UniProtKB-ARBA"/>
</dbReference>
<dbReference type="AlphaFoldDB" id="A0A4Z1DZC3"/>
<dbReference type="PROSITE" id="PS50893">
    <property type="entry name" value="ABC_TRANSPORTER_2"/>
    <property type="match status" value="1"/>
</dbReference>
<dbReference type="EMBL" id="RHPJ01000002">
    <property type="protein sequence ID" value="TGO05015.1"/>
    <property type="molecule type" value="Genomic_DNA"/>
</dbReference>
<protein>
    <submittedName>
        <fullName evidence="6">Methionine ABC transporter ATP-binding protein</fullName>
    </submittedName>
</protein>
<evidence type="ECO:0000313" key="7">
    <source>
        <dbReference type="Proteomes" id="UP000297318"/>
    </source>
</evidence>
<dbReference type="Proteomes" id="UP000297318">
    <property type="component" value="Unassembled WGS sequence"/>
</dbReference>
<feature type="compositionally biased region" description="Low complexity" evidence="4">
    <location>
        <begin position="291"/>
        <end position="301"/>
    </location>
</feature>
<dbReference type="PANTHER" id="PTHR24220:SF685">
    <property type="entry name" value="ABC TRANSPORTER RELATED"/>
    <property type="match status" value="1"/>
</dbReference>